<evidence type="ECO:0000256" key="1">
    <source>
        <dbReference type="SAM" id="Phobius"/>
    </source>
</evidence>
<proteinExistence type="predicted"/>
<feature type="transmembrane region" description="Helical" evidence="1">
    <location>
        <begin position="53"/>
        <end position="74"/>
    </location>
</feature>
<gene>
    <name evidence="3" type="ORF">SCHPADRAFT_78609</name>
</gene>
<dbReference type="PANTHER" id="PTHR40465:SF1">
    <property type="entry name" value="DUF6534 DOMAIN-CONTAINING PROTEIN"/>
    <property type="match status" value="1"/>
</dbReference>
<keyword evidence="1" id="KW-0812">Transmembrane</keyword>
<name>A0A0H2S4Q7_9AGAM</name>
<feature type="transmembrane region" description="Helical" evidence="1">
    <location>
        <begin position="233"/>
        <end position="253"/>
    </location>
</feature>
<dbReference type="Proteomes" id="UP000053477">
    <property type="component" value="Unassembled WGS sequence"/>
</dbReference>
<keyword evidence="1" id="KW-1133">Transmembrane helix</keyword>
<feature type="transmembrane region" description="Helical" evidence="1">
    <location>
        <begin position="20"/>
        <end position="41"/>
    </location>
</feature>
<dbReference type="InParanoid" id="A0A0H2S4Q7"/>
<feature type="transmembrane region" description="Helical" evidence="1">
    <location>
        <begin position="206"/>
        <end position="227"/>
    </location>
</feature>
<keyword evidence="1" id="KW-0472">Membrane</keyword>
<protein>
    <recommendedName>
        <fullName evidence="2">DUF6534 domain-containing protein</fullName>
    </recommendedName>
</protein>
<feature type="transmembrane region" description="Helical" evidence="1">
    <location>
        <begin position="94"/>
        <end position="112"/>
    </location>
</feature>
<dbReference type="EMBL" id="KQ085888">
    <property type="protein sequence ID" value="KLO19187.1"/>
    <property type="molecule type" value="Genomic_DNA"/>
</dbReference>
<keyword evidence="4" id="KW-1185">Reference proteome</keyword>
<dbReference type="AlphaFoldDB" id="A0A0H2S4Q7"/>
<evidence type="ECO:0000313" key="3">
    <source>
        <dbReference type="EMBL" id="KLO19187.1"/>
    </source>
</evidence>
<dbReference type="Pfam" id="PF20152">
    <property type="entry name" value="DUF6534"/>
    <property type="match status" value="1"/>
</dbReference>
<feature type="domain" description="DUF6534" evidence="2">
    <location>
        <begin position="171"/>
        <end position="256"/>
    </location>
</feature>
<feature type="transmembrane region" description="Helical" evidence="1">
    <location>
        <begin position="165"/>
        <end position="186"/>
    </location>
</feature>
<evidence type="ECO:0000259" key="2">
    <source>
        <dbReference type="Pfam" id="PF20152"/>
    </source>
</evidence>
<feature type="transmembrane region" description="Helical" evidence="1">
    <location>
        <begin position="124"/>
        <end position="145"/>
    </location>
</feature>
<organism evidence="3 4">
    <name type="scientific">Schizopora paradoxa</name>
    <dbReference type="NCBI Taxonomy" id="27342"/>
    <lineage>
        <taxon>Eukaryota</taxon>
        <taxon>Fungi</taxon>
        <taxon>Dikarya</taxon>
        <taxon>Basidiomycota</taxon>
        <taxon>Agaricomycotina</taxon>
        <taxon>Agaricomycetes</taxon>
        <taxon>Hymenochaetales</taxon>
        <taxon>Schizoporaceae</taxon>
        <taxon>Schizopora</taxon>
    </lineage>
</organism>
<evidence type="ECO:0000313" key="4">
    <source>
        <dbReference type="Proteomes" id="UP000053477"/>
    </source>
</evidence>
<sequence length="321" mass="35005">MSNVTVTLPSNLAPTAAPLLLGYLFNWGLYGVLSCQVYIYYVAFPSDKRLSKCLVYGIYLIETIQTILITHEAFDEYAKGFGNLDALDAQGLKPIAVPIFTGIVSCTVQMYYGRRLAIVSGSRLLGLTVAVVALIQGSAAITQGVQAYLLKQFSVLATKAFVSCTIWLAGSALCDVIIAVCMTYVLLDTRSGIPTTRALISRVVRLVIETGCLTALAAIVDLTLFLVLPGRSYHGTVALVLAKLYSNSLLVIFNNRIHLSFEMRDYGSTTPTTSNIIFVEPTEFRHSTTITSVGGLEYDLSTIKSHFRVDTSKRLSDIEEL</sequence>
<dbReference type="PANTHER" id="PTHR40465">
    <property type="entry name" value="CHROMOSOME 1, WHOLE GENOME SHOTGUN SEQUENCE"/>
    <property type="match status" value="1"/>
</dbReference>
<reference evidence="3 4" key="1">
    <citation type="submission" date="2015-04" db="EMBL/GenBank/DDBJ databases">
        <title>Complete genome sequence of Schizopora paradoxa KUC8140, a cosmopolitan wood degrader in East Asia.</title>
        <authorList>
            <consortium name="DOE Joint Genome Institute"/>
            <person name="Min B."/>
            <person name="Park H."/>
            <person name="Jang Y."/>
            <person name="Kim J.-J."/>
            <person name="Kim K.H."/>
            <person name="Pangilinan J."/>
            <person name="Lipzen A."/>
            <person name="Riley R."/>
            <person name="Grigoriev I.V."/>
            <person name="Spatafora J.W."/>
            <person name="Choi I.-G."/>
        </authorList>
    </citation>
    <scope>NUCLEOTIDE SEQUENCE [LARGE SCALE GENOMIC DNA]</scope>
    <source>
        <strain evidence="3 4">KUC8140</strain>
    </source>
</reference>
<dbReference type="OrthoDB" id="2536347at2759"/>
<dbReference type="InterPro" id="IPR045339">
    <property type="entry name" value="DUF6534"/>
</dbReference>
<accession>A0A0H2S4Q7</accession>